<organism evidence="1">
    <name type="scientific">marine metagenome</name>
    <dbReference type="NCBI Taxonomy" id="408172"/>
    <lineage>
        <taxon>unclassified sequences</taxon>
        <taxon>metagenomes</taxon>
        <taxon>ecological metagenomes</taxon>
    </lineage>
</organism>
<accession>A0A382NU28</accession>
<sequence length="66" mass="7767">MELEFDDLTVELIFELKVSSKIDIDPKHVVNIIADEIRIKKNYDGFTVNGFEMDYEVRKNTDMIEV</sequence>
<reference evidence="1" key="1">
    <citation type="submission" date="2018-05" db="EMBL/GenBank/DDBJ databases">
        <authorList>
            <person name="Lanie J.A."/>
            <person name="Ng W.-L."/>
            <person name="Kazmierczak K.M."/>
            <person name="Andrzejewski T.M."/>
            <person name="Davidsen T.M."/>
            <person name="Wayne K.J."/>
            <person name="Tettelin H."/>
            <person name="Glass J.I."/>
            <person name="Rusch D."/>
            <person name="Podicherti R."/>
            <person name="Tsui H.-C.T."/>
            <person name="Winkler M.E."/>
        </authorList>
    </citation>
    <scope>NUCLEOTIDE SEQUENCE</scope>
</reference>
<name>A0A382NU28_9ZZZZ</name>
<evidence type="ECO:0000313" key="1">
    <source>
        <dbReference type="EMBL" id="SVC64684.1"/>
    </source>
</evidence>
<dbReference type="AlphaFoldDB" id="A0A382NU28"/>
<protein>
    <submittedName>
        <fullName evidence="1">Uncharacterized protein</fullName>
    </submittedName>
</protein>
<gene>
    <name evidence="1" type="ORF">METZ01_LOCUS317538</name>
</gene>
<proteinExistence type="predicted"/>
<dbReference type="EMBL" id="UINC01102790">
    <property type="protein sequence ID" value="SVC64684.1"/>
    <property type="molecule type" value="Genomic_DNA"/>
</dbReference>